<feature type="chain" id="PRO_5040538990" description="Carboxylic ester hydrolase" evidence="8">
    <location>
        <begin position="30"/>
        <end position="567"/>
    </location>
</feature>
<evidence type="ECO:0000256" key="4">
    <source>
        <dbReference type="ARBA" id="ARBA00022729"/>
    </source>
</evidence>
<keyword evidence="3" id="KW-0479">Metal-binding</keyword>
<keyword evidence="5 8" id="KW-0378">Hydrolase</keyword>
<gene>
    <name evidence="9" type="ORF">M406DRAFT_252250</name>
</gene>
<evidence type="ECO:0000256" key="8">
    <source>
        <dbReference type="RuleBase" id="RU361238"/>
    </source>
</evidence>
<keyword evidence="10" id="KW-1185">Reference proteome</keyword>
<evidence type="ECO:0000256" key="7">
    <source>
        <dbReference type="ARBA" id="ARBA00023157"/>
    </source>
</evidence>
<dbReference type="EC" id="3.1.1.-" evidence="8"/>
<evidence type="ECO:0000313" key="10">
    <source>
        <dbReference type="Proteomes" id="UP000803844"/>
    </source>
</evidence>
<accession>A0A9P4Y5A9</accession>
<dbReference type="Pfam" id="PF07519">
    <property type="entry name" value="Tannase"/>
    <property type="match status" value="1"/>
</dbReference>
<dbReference type="GO" id="GO:0046872">
    <property type="term" value="F:metal ion binding"/>
    <property type="evidence" value="ECO:0007669"/>
    <property type="project" value="UniProtKB-KW"/>
</dbReference>
<dbReference type="InterPro" id="IPR029058">
    <property type="entry name" value="AB_hydrolase_fold"/>
</dbReference>
<dbReference type="SUPFAM" id="SSF53474">
    <property type="entry name" value="alpha/beta-Hydrolases"/>
    <property type="match status" value="1"/>
</dbReference>
<name>A0A9P4Y5A9_CRYP1</name>
<dbReference type="AlphaFoldDB" id="A0A9P4Y5A9"/>
<keyword evidence="4 8" id="KW-0732">Signal</keyword>
<proteinExistence type="inferred from homology"/>
<comment type="similarity">
    <text evidence="1 8">Belongs to the tannase family.</text>
</comment>
<comment type="caution">
    <text evidence="9">The sequence shown here is derived from an EMBL/GenBank/DDBJ whole genome shotgun (WGS) entry which is preliminary data.</text>
</comment>
<dbReference type="RefSeq" id="XP_040777939.1">
    <property type="nucleotide sequence ID" value="XM_040916825.1"/>
</dbReference>
<evidence type="ECO:0000256" key="3">
    <source>
        <dbReference type="ARBA" id="ARBA00022723"/>
    </source>
</evidence>
<evidence type="ECO:0000256" key="5">
    <source>
        <dbReference type="ARBA" id="ARBA00022801"/>
    </source>
</evidence>
<dbReference type="Proteomes" id="UP000803844">
    <property type="component" value="Unassembled WGS sequence"/>
</dbReference>
<evidence type="ECO:0000256" key="6">
    <source>
        <dbReference type="ARBA" id="ARBA00022837"/>
    </source>
</evidence>
<dbReference type="EMBL" id="MU032346">
    <property type="protein sequence ID" value="KAF3766978.1"/>
    <property type="molecule type" value="Genomic_DNA"/>
</dbReference>
<feature type="signal peptide" evidence="8">
    <location>
        <begin position="1"/>
        <end position="29"/>
    </location>
</feature>
<evidence type="ECO:0000256" key="1">
    <source>
        <dbReference type="ARBA" id="ARBA00006249"/>
    </source>
</evidence>
<organism evidence="9 10">
    <name type="scientific">Cryphonectria parasitica (strain ATCC 38755 / EP155)</name>
    <dbReference type="NCBI Taxonomy" id="660469"/>
    <lineage>
        <taxon>Eukaryota</taxon>
        <taxon>Fungi</taxon>
        <taxon>Dikarya</taxon>
        <taxon>Ascomycota</taxon>
        <taxon>Pezizomycotina</taxon>
        <taxon>Sordariomycetes</taxon>
        <taxon>Sordariomycetidae</taxon>
        <taxon>Diaporthales</taxon>
        <taxon>Cryphonectriaceae</taxon>
        <taxon>Cryphonectria-Endothia species complex</taxon>
        <taxon>Cryphonectria</taxon>
    </lineage>
</organism>
<dbReference type="InterPro" id="IPR011118">
    <property type="entry name" value="Tannase/feruloyl_esterase"/>
</dbReference>
<dbReference type="GeneID" id="63833954"/>
<keyword evidence="2" id="KW-0719">Serine esterase</keyword>
<sequence>MRFNTSITSFHLLLFLFFFFLLLPDTVFAILDCANNTIPSPTVFGAQILSITAYPIDDWQDIPGNDICYVTISLTHPGAGDLVNNFFALPISTPWNRVFQGIGGGGYAAGTLTAGASQTAIGYSIGATDAGLPTSDPNSSQDASGWALVSPGNADQVLLLNFARRSVHDLAGLGRALSTSFYGGGNGSSSSSSERGPDRAYWNGCSTGGRQGLAAAQYYPADWDGVLADAPAIQWNDFTMAQQWPYTVQNNEGYVPQPCELAFVAAQVVEACDALDGLVDGIVSAPSLCTFTAQGLVGQRYTCASVNGSSSGMFSQRAADVVDKILDGPRTPEGEVLWYGLVKGANFSNTAPNIEGNETAQSFTVADSWIRGFIAKDLGFDTANVSYAEFADIFLQGHLQYDSIMGSASPDLAPFKRHGGKIITWQGLADGTINPQGTMFYYQKILAIDPSAANFYRQFYSPGVGHCGSGTGVIPTDAIGQLRAWVENGTAPDVLHAASTYPVNAFLDLCPWPSVNRYKGSGDPAEAASWECASGTGWVEFSGLHPENYSVVGGPGWYGSSFSAVEI</sequence>
<dbReference type="GO" id="GO:0030600">
    <property type="term" value="F:feruloyl esterase activity"/>
    <property type="evidence" value="ECO:0007669"/>
    <property type="project" value="UniProtKB-ARBA"/>
</dbReference>
<protein>
    <recommendedName>
        <fullName evidence="8">Carboxylic ester hydrolase</fullName>
        <ecNumber evidence="8">3.1.1.-</ecNumber>
    </recommendedName>
</protein>
<dbReference type="OrthoDB" id="3039123at2759"/>
<keyword evidence="7" id="KW-1015">Disulfide bond</keyword>
<evidence type="ECO:0000256" key="2">
    <source>
        <dbReference type="ARBA" id="ARBA00022487"/>
    </source>
</evidence>
<reference evidence="9" key="1">
    <citation type="journal article" date="2020" name="Phytopathology">
        <title>Genome sequence of the chestnut blight fungus Cryphonectria parasitica EP155: A fundamental resource for an archetypical invasive plant pathogen.</title>
        <authorList>
            <person name="Crouch J.A."/>
            <person name="Dawe A."/>
            <person name="Aerts A."/>
            <person name="Barry K."/>
            <person name="Churchill A.C.L."/>
            <person name="Grimwood J."/>
            <person name="Hillman B."/>
            <person name="Milgroom M.G."/>
            <person name="Pangilinan J."/>
            <person name="Smith M."/>
            <person name="Salamov A."/>
            <person name="Schmutz J."/>
            <person name="Yadav J."/>
            <person name="Grigoriev I.V."/>
            <person name="Nuss D."/>
        </authorList>
    </citation>
    <scope>NUCLEOTIDE SEQUENCE</scope>
    <source>
        <strain evidence="9">EP155</strain>
    </source>
</reference>
<evidence type="ECO:0000313" key="9">
    <source>
        <dbReference type="EMBL" id="KAF3766978.1"/>
    </source>
</evidence>
<dbReference type="PANTHER" id="PTHR33938">
    <property type="entry name" value="FERULOYL ESTERASE B-RELATED"/>
    <property type="match status" value="1"/>
</dbReference>
<dbReference type="PANTHER" id="PTHR33938:SF8">
    <property type="entry name" value="CARBOXYLIC ESTER HYDROLASE"/>
    <property type="match status" value="1"/>
</dbReference>
<keyword evidence="6" id="KW-0106">Calcium</keyword>